<feature type="chain" id="PRO_5007890484" description="Protein CPL1-like domain-containing protein" evidence="1">
    <location>
        <begin position="20"/>
        <end position="262"/>
    </location>
</feature>
<keyword evidence="1" id="KW-0732">Signal</keyword>
<sequence>MSIRSTLFALGALVLLANARSIQTIRSTTDKCANLANQPLTVVYPPIGPVTIGLINVCLCLSGISGFESTNIVAIAAIDIAGTPATTTSLTNLINGHGIECTYPDNATGRCLSSNACSFTCINGFDLSADGTACVCELPKAVGVNGLCAIQSTMRKRSLSVAESGCRNVEMACGVPGQPDVWECVDTTRALDSCGGCMFSPPAELILPSKDRYGEDCTEIPNVMSVECRNSACIVSRCHEPYHVSEDHLACVDANFVANHYE</sequence>
<feature type="signal peptide" evidence="1">
    <location>
        <begin position="1"/>
        <end position="19"/>
    </location>
</feature>
<evidence type="ECO:0000256" key="1">
    <source>
        <dbReference type="SAM" id="SignalP"/>
    </source>
</evidence>
<proteinExistence type="predicted"/>
<dbReference type="InterPro" id="IPR038955">
    <property type="entry name" value="PriA/CPL1_fungi"/>
</dbReference>
<name>A0A167MWZ9_CALVF</name>
<dbReference type="Proteomes" id="UP000076738">
    <property type="component" value="Unassembled WGS sequence"/>
</dbReference>
<evidence type="ECO:0000313" key="3">
    <source>
        <dbReference type="EMBL" id="KZO97136.1"/>
    </source>
</evidence>
<gene>
    <name evidence="3" type="ORF">CALVIDRAFT_94071</name>
</gene>
<dbReference type="PANTHER" id="PTHR35192:SF2">
    <property type="entry name" value="APPLE DOMAIN-CONTAINING PROTEIN"/>
    <property type="match status" value="1"/>
</dbReference>
<protein>
    <recommendedName>
        <fullName evidence="2">Protein CPL1-like domain-containing protein</fullName>
    </recommendedName>
</protein>
<organism evidence="3 4">
    <name type="scientific">Calocera viscosa (strain TUFC12733)</name>
    <dbReference type="NCBI Taxonomy" id="1330018"/>
    <lineage>
        <taxon>Eukaryota</taxon>
        <taxon>Fungi</taxon>
        <taxon>Dikarya</taxon>
        <taxon>Basidiomycota</taxon>
        <taxon>Agaricomycotina</taxon>
        <taxon>Dacrymycetes</taxon>
        <taxon>Dacrymycetales</taxon>
        <taxon>Dacrymycetaceae</taxon>
        <taxon>Calocera</taxon>
    </lineage>
</organism>
<dbReference type="AlphaFoldDB" id="A0A167MWZ9"/>
<dbReference type="InterPro" id="IPR048661">
    <property type="entry name" value="CPL1-like"/>
</dbReference>
<dbReference type="PANTHER" id="PTHR35192">
    <property type="entry name" value="PROTEIN, PUTATIVE-RELATED"/>
    <property type="match status" value="1"/>
</dbReference>
<evidence type="ECO:0000259" key="2">
    <source>
        <dbReference type="Pfam" id="PF21671"/>
    </source>
</evidence>
<keyword evidence="4" id="KW-1185">Reference proteome</keyword>
<dbReference type="Pfam" id="PF21671">
    <property type="entry name" value="CPL1-like"/>
    <property type="match status" value="1"/>
</dbReference>
<dbReference type="OrthoDB" id="439917at2759"/>
<evidence type="ECO:0000313" key="4">
    <source>
        <dbReference type="Proteomes" id="UP000076738"/>
    </source>
</evidence>
<feature type="domain" description="Protein CPL1-like" evidence="2">
    <location>
        <begin position="182"/>
        <end position="252"/>
    </location>
</feature>
<reference evidence="3 4" key="1">
    <citation type="journal article" date="2016" name="Mol. Biol. Evol.">
        <title>Comparative Genomics of Early-Diverging Mushroom-Forming Fungi Provides Insights into the Origins of Lignocellulose Decay Capabilities.</title>
        <authorList>
            <person name="Nagy L.G."/>
            <person name="Riley R."/>
            <person name="Tritt A."/>
            <person name="Adam C."/>
            <person name="Daum C."/>
            <person name="Floudas D."/>
            <person name="Sun H."/>
            <person name="Yadav J.S."/>
            <person name="Pangilinan J."/>
            <person name="Larsson K.H."/>
            <person name="Matsuura K."/>
            <person name="Barry K."/>
            <person name="Labutti K."/>
            <person name="Kuo R."/>
            <person name="Ohm R.A."/>
            <person name="Bhattacharya S.S."/>
            <person name="Shirouzu T."/>
            <person name="Yoshinaga Y."/>
            <person name="Martin F.M."/>
            <person name="Grigoriev I.V."/>
            <person name="Hibbett D.S."/>
        </authorList>
    </citation>
    <scope>NUCLEOTIDE SEQUENCE [LARGE SCALE GENOMIC DNA]</scope>
    <source>
        <strain evidence="3 4">TUFC12733</strain>
    </source>
</reference>
<dbReference type="STRING" id="1330018.A0A167MWZ9"/>
<dbReference type="EMBL" id="KV417281">
    <property type="protein sequence ID" value="KZO97136.1"/>
    <property type="molecule type" value="Genomic_DNA"/>
</dbReference>
<accession>A0A167MWZ9</accession>